<reference evidence="2" key="1">
    <citation type="journal article" date="2022" name="Int. J. Mol. Sci.">
        <title>Draft Genome of Tanacetum Coccineum: Genomic Comparison of Closely Related Tanacetum-Family Plants.</title>
        <authorList>
            <person name="Yamashiro T."/>
            <person name="Shiraishi A."/>
            <person name="Nakayama K."/>
            <person name="Satake H."/>
        </authorList>
    </citation>
    <scope>NUCLEOTIDE SEQUENCE</scope>
</reference>
<dbReference type="InterPro" id="IPR026059">
    <property type="entry name" value="Rab3GAP2"/>
</dbReference>
<accession>A0ABQ5AF17</accession>
<sequence length="327" mass="36134">MARRTNHTTNIVTIPSQDLTDLGTNRLNNPNLLHAYDTNALAISNRYIILVLEWSNGSSSSSGQGRLRVKIRPNLSPIEAEYVSALEWLVFDDIRVIAVGTSCGYFLVFSLSGDLIHKQLVYPGRILRLRVRGTNRDITEDTSSFEEVCVVIPGIVARFDGSDIQIEERRKSKVQLCLYPIQVWNVSKYGSCVDAAITGVMPPPLLELQEVLSAFIVEQSSERYFCAVTIGADAAISAFRLSEDRSRSFVGAILSKVVPATFSTIASFSKLIWQMRTGPRILTIPCPNGSKILQPTYRFGSTVASSSYKPLEVFFLNGDSGQLSKLT</sequence>
<evidence type="ECO:0000313" key="2">
    <source>
        <dbReference type="EMBL" id="GJS99588.1"/>
    </source>
</evidence>
<proteinExistence type="predicted"/>
<dbReference type="Proteomes" id="UP001151760">
    <property type="component" value="Unassembled WGS sequence"/>
</dbReference>
<evidence type="ECO:0000259" key="1">
    <source>
        <dbReference type="Pfam" id="PF14655"/>
    </source>
</evidence>
<organism evidence="2 3">
    <name type="scientific">Tanacetum coccineum</name>
    <dbReference type="NCBI Taxonomy" id="301880"/>
    <lineage>
        <taxon>Eukaryota</taxon>
        <taxon>Viridiplantae</taxon>
        <taxon>Streptophyta</taxon>
        <taxon>Embryophyta</taxon>
        <taxon>Tracheophyta</taxon>
        <taxon>Spermatophyta</taxon>
        <taxon>Magnoliopsida</taxon>
        <taxon>eudicotyledons</taxon>
        <taxon>Gunneridae</taxon>
        <taxon>Pentapetalae</taxon>
        <taxon>asterids</taxon>
        <taxon>campanulids</taxon>
        <taxon>Asterales</taxon>
        <taxon>Asteraceae</taxon>
        <taxon>Asteroideae</taxon>
        <taxon>Anthemideae</taxon>
        <taxon>Anthemidinae</taxon>
        <taxon>Tanacetum</taxon>
    </lineage>
</organism>
<dbReference type="PANTHER" id="PTHR12472">
    <property type="entry name" value="RAB3-GAP REGULATORY DOMAIN"/>
    <property type="match status" value="1"/>
</dbReference>
<dbReference type="EMBL" id="BQNB010012128">
    <property type="protein sequence ID" value="GJS99588.1"/>
    <property type="molecule type" value="Genomic_DNA"/>
</dbReference>
<dbReference type="PANTHER" id="PTHR12472:SF0">
    <property type="entry name" value="RAB3 GTPASE-ACTIVATING PROTEIN NON-CATALYTIC SUBUNIT"/>
    <property type="match status" value="1"/>
</dbReference>
<keyword evidence="3" id="KW-1185">Reference proteome</keyword>
<feature type="domain" description="Rab3-GAP regulatory subunit N-terminal" evidence="1">
    <location>
        <begin position="27"/>
        <end position="270"/>
    </location>
</feature>
<comment type="caution">
    <text evidence="2">The sequence shown here is derived from an EMBL/GenBank/DDBJ whole genome shotgun (WGS) entry which is preliminary data.</text>
</comment>
<name>A0ABQ5AF17_9ASTR</name>
<protein>
    <submittedName>
        <fullName evidence="2">Rab3 GTPase-activating protein non-catalytic subunit</fullName>
    </submittedName>
</protein>
<reference evidence="2" key="2">
    <citation type="submission" date="2022-01" db="EMBL/GenBank/DDBJ databases">
        <authorList>
            <person name="Yamashiro T."/>
            <person name="Shiraishi A."/>
            <person name="Satake H."/>
            <person name="Nakayama K."/>
        </authorList>
    </citation>
    <scope>NUCLEOTIDE SEQUENCE</scope>
</reference>
<evidence type="ECO:0000313" key="3">
    <source>
        <dbReference type="Proteomes" id="UP001151760"/>
    </source>
</evidence>
<dbReference type="Pfam" id="PF14655">
    <property type="entry name" value="RAB3GAP2_N"/>
    <property type="match status" value="1"/>
</dbReference>
<dbReference type="InterPro" id="IPR032839">
    <property type="entry name" value="RAB3GAP_N"/>
</dbReference>
<gene>
    <name evidence="2" type="ORF">Tco_0820758</name>
</gene>